<reference evidence="3 4" key="1">
    <citation type="journal article" date="2016" name="Nat. Commun.">
        <title>Thousands of microbial genomes shed light on interconnected biogeochemical processes in an aquifer system.</title>
        <authorList>
            <person name="Anantharaman K."/>
            <person name="Brown C.T."/>
            <person name="Hug L.A."/>
            <person name="Sharon I."/>
            <person name="Castelle C.J."/>
            <person name="Probst A.J."/>
            <person name="Thomas B.C."/>
            <person name="Singh A."/>
            <person name="Wilkins M.J."/>
            <person name="Karaoz U."/>
            <person name="Brodie E.L."/>
            <person name="Williams K.H."/>
            <person name="Hubbard S.S."/>
            <person name="Banfield J.F."/>
        </authorList>
    </citation>
    <scope>NUCLEOTIDE SEQUENCE [LARGE SCALE GENOMIC DNA]</scope>
</reference>
<dbReference type="InterPro" id="IPR000305">
    <property type="entry name" value="GIY-YIG_endonuc"/>
</dbReference>
<gene>
    <name evidence="3" type="ORF">A2215_04625</name>
</gene>
<dbReference type="CDD" id="cd10449">
    <property type="entry name" value="GIY-YIG_SLX1_like"/>
    <property type="match status" value="1"/>
</dbReference>
<accession>A0A1F5E795</accession>
<dbReference type="PROSITE" id="PS50164">
    <property type="entry name" value="GIY_YIG"/>
    <property type="match status" value="1"/>
</dbReference>
<dbReference type="PANTHER" id="PTHR34477">
    <property type="entry name" value="UPF0213 PROTEIN YHBQ"/>
    <property type="match status" value="1"/>
</dbReference>
<feature type="domain" description="GIY-YIG" evidence="2">
    <location>
        <begin position="1"/>
        <end position="77"/>
    </location>
</feature>
<dbReference type="InterPro" id="IPR035901">
    <property type="entry name" value="GIY-YIG_endonuc_sf"/>
</dbReference>
<evidence type="ECO:0000313" key="3">
    <source>
        <dbReference type="EMBL" id="OGD63245.1"/>
    </source>
</evidence>
<dbReference type="InterPro" id="IPR050190">
    <property type="entry name" value="UPF0213_domain"/>
</dbReference>
<evidence type="ECO:0000313" key="4">
    <source>
        <dbReference type="Proteomes" id="UP000178583"/>
    </source>
</evidence>
<sequence length="90" mass="10726">MYNIYVLISLSDFRLYIGISEDVDKRLNQHNSGYVLATKNRRPFKLLYYECYSELSDAKRREKYLKGGKGHNELKIQIQDALIKNNYKFI</sequence>
<dbReference type="STRING" id="1797472.A2215_04625"/>
<name>A0A1F5E795_9BACT</name>
<organism evidence="3 4">
    <name type="scientific">Candidatus Berkelbacteria bacterium RIFOXYA2_FULL_43_10</name>
    <dbReference type="NCBI Taxonomy" id="1797472"/>
    <lineage>
        <taxon>Bacteria</taxon>
        <taxon>Candidatus Berkelbacteria</taxon>
    </lineage>
</organism>
<evidence type="ECO:0000256" key="1">
    <source>
        <dbReference type="ARBA" id="ARBA00007435"/>
    </source>
</evidence>
<dbReference type="Pfam" id="PF01541">
    <property type="entry name" value="GIY-YIG"/>
    <property type="match status" value="1"/>
</dbReference>
<dbReference type="SUPFAM" id="SSF82771">
    <property type="entry name" value="GIY-YIG endonuclease"/>
    <property type="match status" value="1"/>
</dbReference>
<dbReference type="PANTHER" id="PTHR34477:SF5">
    <property type="entry name" value="BSL5627 PROTEIN"/>
    <property type="match status" value="1"/>
</dbReference>
<dbReference type="Gene3D" id="3.40.1440.10">
    <property type="entry name" value="GIY-YIG endonuclease"/>
    <property type="match status" value="1"/>
</dbReference>
<dbReference type="EMBL" id="MEZY01000037">
    <property type="protein sequence ID" value="OGD63245.1"/>
    <property type="molecule type" value="Genomic_DNA"/>
</dbReference>
<protein>
    <recommendedName>
        <fullName evidence="2">GIY-YIG domain-containing protein</fullName>
    </recommendedName>
</protein>
<proteinExistence type="inferred from homology"/>
<comment type="similarity">
    <text evidence="1">Belongs to the UPF0213 family.</text>
</comment>
<comment type="caution">
    <text evidence="3">The sequence shown here is derived from an EMBL/GenBank/DDBJ whole genome shotgun (WGS) entry which is preliminary data.</text>
</comment>
<evidence type="ECO:0000259" key="2">
    <source>
        <dbReference type="PROSITE" id="PS50164"/>
    </source>
</evidence>
<dbReference type="AlphaFoldDB" id="A0A1F5E795"/>
<dbReference type="Proteomes" id="UP000178583">
    <property type="component" value="Unassembled WGS sequence"/>
</dbReference>